<accession>A0A086K342</accession>
<dbReference type="Proteomes" id="UP000028828">
    <property type="component" value="Unassembled WGS sequence"/>
</dbReference>
<dbReference type="VEuPathDB" id="ToxoDB:TGP89_240520"/>
<proteinExistence type="predicted"/>
<feature type="region of interest" description="Disordered" evidence="1">
    <location>
        <begin position="230"/>
        <end position="284"/>
    </location>
</feature>
<organism evidence="2 3">
    <name type="scientific">Toxoplasma gondii p89</name>
    <dbReference type="NCBI Taxonomy" id="943119"/>
    <lineage>
        <taxon>Eukaryota</taxon>
        <taxon>Sar</taxon>
        <taxon>Alveolata</taxon>
        <taxon>Apicomplexa</taxon>
        <taxon>Conoidasida</taxon>
        <taxon>Coccidia</taxon>
        <taxon>Eucoccidiorida</taxon>
        <taxon>Eimeriorina</taxon>
        <taxon>Sarcocystidae</taxon>
        <taxon>Toxoplasma</taxon>
    </lineage>
</organism>
<dbReference type="Pfam" id="PF02410">
    <property type="entry name" value="RsfS"/>
    <property type="match status" value="1"/>
</dbReference>
<dbReference type="SUPFAM" id="SSF81301">
    <property type="entry name" value="Nucleotidyltransferase"/>
    <property type="match status" value="1"/>
</dbReference>
<evidence type="ECO:0000313" key="2">
    <source>
        <dbReference type="EMBL" id="KFG38810.1"/>
    </source>
</evidence>
<dbReference type="EMBL" id="AEYI02001323">
    <property type="protein sequence ID" value="KFG38810.1"/>
    <property type="molecule type" value="Genomic_DNA"/>
</dbReference>
<evidence type="ECO:0000313" key="3">
    <source>
        <dbReference type="Proteomes" id="UP000028828"/>
    </source>
</evidence>
<feature type="compositionally biased region" description="Polar residues" evidence="1">
    <location>
        <begin position="234"/>
        <end position="247"/>
    </location>
</feature>
<dbReference type="Gene3D" id="3.30.460.10">
    <property type="entry name" value="Beta Polymerase, domain 2"/>
    <property type="match status" value="1"/>
</dbReference>
<comment type="caution">
    <text evidence="2">The sequence shown here is derived from an EMBL/GenBank/DDBJ whole genome shotgun (WGS) entry which is preliminary data.</text>
</comment>
<feature type="compositionally biased region" description="Polar residues" evidence="1">
    <location>
        <begin position="254"/>
        <end position="267"/>
    </location>
</feature>
<evidence type="ECO:0000256" key="1">
    <source>
        <dbReference type="SAM" id="MobiDB-lite"/>
    </source>
</evidence>
<sequence>MENSYFLLVSSVIVCIFGRVLLSSIKAEAITIHRDIPSHMDGFTHVACTHSPDATVLRSLASLVHSACLKHALQPQSRCIRNPTRPCWRRPSWDAQEGPPSMLMQQANCRLAARSFIPSHLIRKLERDGCRQLRKFAAYKTLNRGFSTARPFGQQNRRYVWSEGSGFGSCYAIPLVTGLTRSSDKNQKIPQFLLPPLFTAVRAGDKHKAQSIIALWKKPGVQRMGWVDDRQPSAREQQLIRDSTNEANEPRTIGDNSGSQADGTSPGSEKAELTAQRGSDGLAPQGEGMVIMTGTCASHLDSLAEAVIAAMWEDHMRKLLGRDGRGYSGWVVLAFMDLEIHIMTPIMRERYALEELYGLCPRIDISDCIRVDSMESFDLYREGFRTFGSTDCPFSPEGI</sequence>
<gene>
    <name evidence="2" type="ORF">TGP89_240520</name>
</gene>
<dbReference type="InterPro" id="IPR043519">
    <property type="entry name" value="NT_sf"/>
</dbReference>
<name>A0A086K342_TOXGO</name>
<reference evidence="2 3" key="1">
    <citation type="submission" date="2014-03" db="EMBL/GenBank/DDBJ databases">
        <authorList>
            <person name="Sibley D."/>
            <person name="Venepally P."/>
            <person name="Karamycheva S."/>
            <person name="Hadjithomas M."/>
            <person name="Khan A."/>
            <person name="Brunk B."/>
            <person name="Roos D."/>
            <person name="Caler E."/>
            <person name="Lorenzi H."/>
        </authorList>
    </citation>
    <scope>NUCLEOTIDE SEQUENCE [LARGE SCALE GENOMIC DNA]</scope>
    <source>
        <strain evidence="3">p89</strain>
    </source>
</reference>
<dbReference type="AlphaFoldDB" id="A0A086K342"/>
<dbReference type="OrthoDB" id="329275at2759"/>
<protein>
    <submittedName>
        <fullName evidence="2">Oligomerization domain protein</fullName>
    </submittedName>
</protein>